<name>A0A9P4I633_9PEZI</name>
<sequence>MAIPEIQKAAVKTGKGPESKVEVKEIPVPKIGPGQILVKVNYSGLCGTDKSFYRDEWAAWGGVMRESAFGVAGHEGAGVVVAVADDVKGLWNVGDRAGVKFLASICRNCEFCQSGDEIFCVKGKKSSLTEPGTFQEYVATDAYYASRIPDGVKDEEAGPVMCGGLTAYMACRRSNVRPGQWLVLPGAGGGLGHFGVQYAKALGMRVIAIDGGDAKKELCLKLGAEHFIDFTTTHDIPTEIKKITTYGAHGVVVTAASKAGYETAPNFLRQGGTMVCVGIPNDLTIRSAPPPLVVVTRKLNIVGTYVGNNSDVQEALDFVARGLVKPLLTVGEFKDLDRFMDDMETGKMIGRAVIKIGA</sequence>
<dbReference type="Gene3D" id="3.90.180.10">
    <property type="entry name" value="Medium-chain alcohol dehydrogenases, catalytic domain"/>
    <property type="match status" value="1"/>
</dbReference>
<dbReference type="InterPro" id="IPR036291">
    <property type="entry name" value="NAD(P)-bd_dom_sf"/>
</dbReference>
<feature type="domain" description="Enoyl reductase (ER)" evidence="8">
    <location>
        <begin position="16"/>
        <end position="354"/>
    </location>
</feature>
<evidence type="ECO:0000256" key="7">
    <source>
        <dbReference type="RuleBase" id="RU361277"/>
    </source>
</evidence>
<dbReference type="InterPro" id="IPR013149">
    <property type="entry name" value="ADH-like_C"/>
</dbReference>
<dbReference type="PANTHER" id="PTHR42940">
    <property type="entry name" value="ALCOHOL DEHYDROGENASE 1-RELATED"/>
    <property type="match status" value="1"/>
</dbReference>
<comment type="cofactor">
    <cofactor evidence="1 7">
        <name>Zn(2+)</name>
        <dbReference type="ChEBI" id="CHEBI:29105"/>
    </cofactor>
</comment>
<dbReference type="AlphaFoldDB" id="A0A9P4I633"/>
<keyword evidence="6" id="KW-0520">NAD</keyword>
<dbReference type="Proteomes" id="UP000799772">
    <property type="component" value="Unassembled WGS sequence"/>
</dbReference>
<protein>
    <submittedName>
        <fullName evidence="9">GroES-like protein</fullName>
    </submittedName>
</protein>
<evidence type="ECO:0000313" key="10">
    <source>
        <dbReference type="Proteomes" id="UP000799772"/>
    </source>
</evidence>
<dbReference type="SMART" id="SM00829">
    <property type="entry name" value="PKS_ER"/>
    <property type="match status" value="1"/>
</dbReference>
<dbReference type="InterPro" id="IPR011032">
    <property type="entry name" value="GroES-like_sf"/>
</dbReference>
<evidence type="ECO:0000256" key="5">
    <source>
        <dbReference type="ARBA" id="ARBA00023002"/>
    </source>
</evidence>
<dbReference type="SUPFAM" id="SSF51735">
    <property type="entry name" value="NAD(P)-binding Rossmann-fold domains"/>
    <property type="match status" value="1"/>
</dbReference>
<dbReference type="GO" id="GO:0008270">
    <property type="term" value="F:zinc ion binding"/>
    <property type="evidence" value="ECO:0007669"/>
    <property type="project" value="InterPro"/>
</dbReference>
<evidence type="ECO:0000313" key="9">
    <source>
        <dbReference type="EMBL" id="KAF2093390.1"/>
    </source>
</evidence>
<dbReference type="CDD" id="cd08297">
    <property type="entry name" value="CAD3"/>
    <property type="match status" value="1"/>
</dbReference>
<keyword evidence="5" id="KW-0560">Oxidoreductase</keyword>
<dbReference type="PROSITE" id="PS00059">
    <property type="entry name" value="ADH_ZINC"/>
    <property type="match status" value="1"/>
</dbReference>
<dbReference type="OrthoDB" id="1879366at2759"/>
<dbReference type="FunFam" id="3.40.50.720:FF:000039">
    <property type="entry name" value="Alcohol dehydrogenase AdhP"/>
    <property type="match status" value="1"/>
</dbReference>
<dbReference type="Pfam" id="PF00107">
    <property type="entry name" value="ADH_zinc_N"/>
    <property type="match status" value="1"/>
</dbReference>
<proteinExistence type="inferred from homology"/>
<dbReference type="Gene3D" id="3.40.50.720">
    <property type="entry name" value="NAD(P)-binding Rossmann-like Domain"/>
    <property type="match status" value="1"/>
</dbReference>
<dbReference type="GO" id="GO:0004022">
    <property type="term" value="F:alcohol dehydrogenase (NAD+) activity"/>
    <property type="evidence" value="ECO:0007669"/>
    <property type="project" value="TreeGrafter"/>
</dbReference>
<comment type="caution">
    <text evidence="9">The sequence shown here is derived from an EMBL/GenBank/DDBJ whole genome shotgun (WGS) entry which is preliminary data.</text>
</comment>
<dbReference type="InterPro" id="IPR020843">
    <property type="entry name" value="ER"/>
</dbReference>
<keyword evidence="10" id="KW-1185">Reference proteome</keyword>
<evidence type="ECO:0000256" key="2">
    <source>
        <dbReference type="ARBA" id="ARBA00008072"/>
    </source>
</evidence>
<dbReference type="InterPro" id="IPR013154">
    <property type="entry name" value="ADH-like_N"/>
</dbReference>
<evidence type="ECO:0000256" key="1">
    <source>
        <dbReference type="ARBA" id="ARBA00001947"/>
    </source>
</evidence>
<keyword evidence="4 7" id="KW-0862">Zinc</keyword>
<comment type="similarity">
    <text evidence="2 7">Belongs to the zinc-containing alcohol dehydrogenase family.</text>
</comment>
<dbReference type="SUPFAM" id="SSF50129">
    <property type="entry name" value="GroES-like"/>
    <property type="match status" value="1"/>
</dbReference>
<evidence type="ECO:0000256" key="6">
    <source>
        <dbReference type="ARBA" id="ARBA00023027"/>
    </source>
</evidence>
<dbReference type="Pfam" id="PF08240">
    <property type="entry name" value="ADH_N"/>
    <property type="match status" value="1"/>
</dbReference>
<evidence type="ECO:0000256" key="3">
    <source>
        <dbReference type="ARBA" id="ARBA00022723"/>
    </source>
</evidence>
<dbReference type="EMBL" id="ML978138">
    <property type="protein sequence ID" value="KAF2093390.1"/>
    <property type="molecule type" value="Genomic_DNA"/>
</dbReference>
<keyword evidence="3 7" id="KW-0479">Metal-binding</keyword>
<dbReference type="InterPro" id="IPR002328">
    <property type="entry name" value="ADH_Zn_CS"/>
</dbReference>
<accession>A0A9P4I633</accession>
<dbReference type="GO" id="GO:0005737">
    <property type="term" value="C:cytoplasm"/>
    <property type="evidence" value="ECO:0007669"/>
    <property type="project" value="TreeGrafter"/>
</dbReference>
<evidence type="ECO:0000259" key="8">
    <source>
        <dbReference type="SMART" id="SM00829"/>
    </source>
</evidence>
<reference evidence="9" key="1">
    <citation type="journal article" date="2020" name="Stud. Mycol.">
        <title>101 Dothideomycetes genomes: a test case for predicting lifestyles and emergence of pathogens.</title>
        <authorList>
            <person name="Haridas S."/>
            <person name="Albert R."/>
            <person name="Binder M."/>
            <person name="Bloem J."/>
            <person name="Labutti K."/>
            <person name="Salamov A."/>
            <person name="Andreopoulos B."/>
            <person name="Baker S."/>
            <person name="Barry K."/>
            <person name="Bills G."/>
            <person name="Bluhm B."/>
            <person name="Cannon C."/>
            <person name="Castanera R."/>
            <person name="Culley D."/>
            <person name="Daum C."/>
            <person name="Ezra D."/>
            <person name="Gonzalez J."/>
            <person name="Henrissat B."/>
            <person name="Kuo A."/>
            <person name="Liang C."/>
            <person name="Lipzen A."/>
            <person name="Lutzoni F."/>
            <person name="Magnuson J."/>
            <person name="Mondo S."/>
            <person name="Nolan M."/>
            <person name="Ohm R."/>
            <person name="Pangilinan J."/>
            <person name="Park H.-J."/>
            <person name="Ramirez L."/>
            <person name="Alfaro M."/>
            <person name="Sun H."/>
            <person name="Tritt A."/>
            <person name="Yoshinaga Y."/>
            <person name="Zwiers L.-H."/>
            <person name="Turgeon B."/>
            <person name="Goodwin S."/>
            <person name="Spatafora J."/>
            <person name="Crous P."/>
            <person name="Grigoriev I."/>
        </authorList>
    </citation>
    <scope>NUCLEOTIDE SEQUENCE</scope>
    <source>
        <strain evidence="9">CBS 133067</strain>
    </source>
</reference>
<evidence type="ECO:0000256" key="4">
    <source>
        <dbReference type="ARBA" id="ARBA00022833"/>
    </source>
</evidence>
<organism evidence="9 10">
    <name type="scientific">Rhizodiscina lignyota</name>
    <dbReference type="NCBI Taxonomy" id="1504668"/>
    <lineage>
        <taxon>Eukaryota</taxon>
        <taxon>Fungi</taxon>
        <taxon>Dikarya</taxon>
        <taxon>Ascomycota</taxon>
        <taxon>Pezizomycotina</taxon>
        <taxon>Dothideomycetes</taxon>
        <taxon>Pleosporomycetidae</taxon>
        <taxon>Aulographales</taxon>
        <taxon>Rhizodiscinaceae</taxon>
        <taxon>Rhizodiscina</taxon>
    </lineage>
</organism>
<gene>
    <name evidence="9" type="ORF">NA57DRAFT_48206</name>
</gene>
<dbReference type="PANTHER" id="PTHR42940:SF1">
    <property type="entry name" value="ENOYL REDUCTASE (ER) DOMAIN-CONTAINING PROTEIN"/>
    <property type="match status" value="1"/>
</dbReference>